<dbReference type="InterPro" id="IPR050438">
    <property type="entry name" value="LMW_PTPase"/>
</dbReference>
<name>A0A0R0DJB1_9GAMM</name>
<evidence type="ECO:0000256" key="5">
    <source>
        <dbReference type="PIRSR" id="PIRSR617867-1"/>
    </source>
</evidence>
<dbReference type="PRINTS" id="PR00719">
    <property type="entry name" value="LMWPTPASE"/>
</dbReference>
<dbReference type="AlphaFoldDB" id="A0A0R0DJB1"/>
<accession>A0A0R0DJB1</accession>
<dbReference type="PANTHER" id="PTHR11717:SF7">
    <property type="entry name" value="LOW MOLECULAR WEIGHT PHOSPHOTYROSINE PROTEIN PHOSPHATASE"/>
    <property type="match status" value="1"/>
</dbReference>
<dbReference type="STRING" id="336566.ABB30_06935"/>
<feature type="active site" description="Nucleophile" evidence="5">
    <location>
        <position position="5"/>
    </location>
</feature>
<dbReference type="GO" id="GO:0004725">
    <property type="term" value="F:protein tyrosine phosphatase activity"/>
    <property type="evidence" value="ECO:0007669"/>
    <property type="project" value="UniProtKB-EC"/>
</dbReference>
<evidence type="ECO:0000313" key="8">
    <source>
        <dbReference type="Proteomes" id="UP000050956"/>
    </source>
</evidence>
<feature type="active site" evidence="5">
    <location>
        <position position="11"/>
    </location>
</feature>
<dbReference type="Proteomes" id="UP000050956">
    <property type="component" value="Unassembled WGS sequence"/>
</dbReference>
<sequence length="151" mass="15819">MLVVCLGNICRSPLGEGALRAALAVAGLASQVRVDSAGTGSWHAGQAPDARAQACALRHGVDIGAQRARQLSAQDFFDFDWLLCADADNLAAARALAPPGLESRAVLWLEWAGQGQGAQLPDPYYGSDADFGQVWSLVSAAARVTCQRVAR</sequence>
<dbReference type="SUPFAM" id="SSF52788">
    <property type="entry name" value="Phosphotyrosine protein phosphatases I"/>
    <property type="match status" value="1"/>
</dbReference>
<evidence type="ECO:0000256" key="3">
    <source>
        <dbReference type="ARBA" id="ARBA00022801"/>
    </source>
</evidence>
<dbReference type="RefSeq" id="WP_057637630.1">
    <property type="nucleotide sequence ID" value="NZ_LDJM01000017.1"/>
</dbReference>
<evidence type="ECO:0000256" key="4">
    <source>
        <dbReference type="ARBA" id="ARBA00022912"/>
    </source>
</evidence>
<proteinExistence type="inferred from homology"/>
<dbReference type="Gene3D" id="3.40.50.2300">
    <property type="match status" value="1"/>
</dbReference>
<evidence type="ECO:0000259" key="6">
    <source>
        <dbReference type="SMART" id="SM00226"/>
    </source>
</evidence>
<evidence type="ECO:0000256" key="2">
    <source>
        <dbReference type="ARBA" id="ARBA00013064"/>
    </source>
</evidence>
<dbReference type="CDD" id="cd16343">
    <property type="entry name" value="LMWPTP"/>
    <property type="match status" value="1"/>
</dbReference>
<dbReference type="PATRIC" id="fig|336566.3.peg.737"/>
<dbReference type="SMART" id="SM00226">
    <property type="entry name" value="LMWPc"/>
    <property type="match status" value="1"/>
</dbReference>
<feature type="domain" description="Phosphotyrosine protein phosphatase I" evidence="6">
    <location>
        <begin position="2"/>
        <end position="148"/>
    </location>
</feature>
<dbReference type="EC" id="3.1.3.48" evidence="2"/>
<dbReference type="InterPro" id="IPR036196">
    <property type="entry name" value="Ptyr_pPase_sf"/>
</dbReference>
<reference evidence="7 8" key="1">
    <citation type="submission" date="2015-05" db="EMBL/GenBank/DDBJ databases">
        <title>Genome sequencing and analysis of members of genus Stenotrophomonas.</title>
        <authorList>
            <person name="Patil P.P."/>
            <person name="Midha S."/>
            <person name="Patil P.B."/>
        </authorList>
    </citation>
    <scope>NUCLEOTIDE SEQUENCE [LARGE SCALE GENOMIC DNA]</scope>
    <source>
        <strain evidence="7 8">DSM 24757</strain>
    </source>
</reference>
<gene>
    <name evidence="7" type="ORF">ABB30_06935</name>
</gene>
<evidence type="ECO:0000256" key="1">
    <source>
        <dbReference type="ARBA" id="ARBA00011063"/>
    </source>
</evidence>
<comment type="similarity">
    <text evidence="1">Belongs to the low molecular weight phosphotyrosine protein phosphatase family.</text>
</comment>
<organism evidence="7 8">
    <name type="scientific">Stenotrophomonas ginsengisoli</name>
    <dbReference type="NCBI Taxonomy" id="336566"/>
    <lineage>
        <taxon>Bacteria</taxon>
        <taxon>Pseudomonadati</taxon>
        <taxon>Pseudomonadota</taxon>
        <taxon>Gammaproteobacteria</taxon>
        <taxon>Lysobacterales</taxon>
        <taxon>Lysobacteraceae</taxon>
        <taxon>Stenotrophomonas</taxon>
    </lineage>
</organism>
<feature type="active site" description="Proton donor" evidence="5">
    <location>
        <position position="122"/>
    </location>
</feature>
<dbReference type="EMBL" id="LDJM01000017">
    <property type="protein sequence ID" value="KRG77608.1"/>
    <property type="molecule type" value="Genomic_DNA"/>
</dbReference>
<dbReference type="InterPro" id="IPR023485">
    <property type="entry name" value="Ptyr_pPase"/>
</dbReference>
<protein>
    <recommendedName>
        <fullName evidence="2">protein-tyrosine-phosphatase</fullName>
        <ecNumber evidence="2">3.1.3.48</ecNumber>
    </recommendedName>
</protein>
<dbReference type="PANTHER" id="PTHR11717">
    <property type="entry name" value="LOW MOLECULAR WEIGHT PROTEIN TYROSINE PHOSPHATASE"/>
    <property type="match status" value="1"/>
</dbReference>
<dbReference type="InterPro" id="IPR017867">
    <property type="entry name" value="Tyr_phospatase_low_mol_wt"/>
</dbReference>
<keyword evidence="3" id="KW-0378">Hydrolase</keyword>
<evidence type="ECO:0000313" key="7">
    <source>
        <dbReference type="EMBL" id="KRG77608.1"/>
    </source>
</evidence>
<keyword evidence="4" id="KW-0904">Protein phosphatase</keyword>
<keyword evidence="8" id="KW-1185">Reference proteome</keyword>
<comment type="caution">
    <text evidence="7">The sequence shown here is derived from an EMBL/GenBank/DDBJ whole genome shotgun (WGS) entry which is preliminary data.</text>
</comment>
<dbReference type="Pfam" id="PF01451">
    <property type="entry name" value="LMWPc"/>
    <property type="match status" value="1"/>
</dbReference>